<reference evidence="6 7" key="1">
    <citation type="submission" date="2017-07" db="EMBL/GenBank/DDBJ databases">
        <authorList>
            <person name="Sun Z.S."/>
            <person name="Albrecht U."/>
            <person name="Echele G."/>
            <person name="Lee C.C."/>
        </authorList>
    </citation>
    <scope>NUCLEOTIDE SEQUENCE [LARGE SCALE GENOMIC DNA]</scope>
    <source>
        <strain evidence="6 7">DSM 14827</strain>
    </source>
</reference>
<evidence type="ECO:0000313" key="6">
    <source>
        <dbReference type="EMBL" id="SNT75385.1"/>
    </source>
</evidence>
<dbReference type="OrthoDB" id="9811588at2"/>
<comment type="similarity">
    <text evidence="1">Belongs to the LysR transcriptional regulatory family.</text>
</comment>
<dbReference type="InterPro" id="IPR000847">
    <property type="entry name" value="LysR_HTH_N"/>
</dbReference>
<evidence type="ECO:0000259" key="5">
    <source>
        <dbReference type="PROSITE" id="PS50931"/>
    </source>
</evidence>
<name>A0A239PYR7_9RHOB</name>
<keyword evidence="7" id="KW-1185">Reference proteome</keyword>
<dbReference type="Proteomes" id="UP000198307">
    <property type="component" value="Unassembled WGS sequence"/>
</dbReference>
<dbReference type="Gene3D" id="1.10.10.10">
    <property type="entry name" value="Winged helix-like DNA-binding domain superfamily/Winged helix DNA-binding domain"/>
    <property type="match status" value="1"/>
</dbReference>
<dbReference type="AlphaFoldDB" id="A0A239PYR7"/>
<keyword evidence="2" id="KW-0805">Transcription regulation</keyword>
<dbReference type="SUPFAM" id="SSF46785">
    <property type="entry name" value="Winged helix' DNA-binding domain"/>
    <property type="match status" value="1"/>
</dbReference>
<proteinExistence type="inferred from homology"/>
<evidence type="ECO:0000256" key="1">
    <source>
        <dbReference type="ARBA" id="ARBA00009437"/>
    </source>
</evidence>
<dbReference type="InterPro" id="IPR050950">
    <property type="entry name" value="HTH-type_LysR_regulators"/>
</dbReference>
<dbReference type="InterPro" id="IPR005119">
    <property type="entry name" value="LysR_subst-bd"/>
</dbReference>
<keyword evidence="3 6" id="KW-0238">DNA-binding</keyword>
<accession>A0A239PYR7</accession>
<dbReference type="InterPro" id="IPR036388">
    <property type="entry name" value="WH-like_DNA-bd_sf"/>
</dbReference>
<dbReference type="EMBL" id="FZQB01000011">
    <property type="protein sequence ID" value="SNT75385.1"/>
    <property type="molecule type" value="Genomic_DNA"/>
</dbReference>
<dbReference type="PANTHER" id="PTHR30419">
    <property type="entry name" value="HTH-TYPE TRANSCRIPTIONAL REGULATOR YBHD"/>
    <property type="match status" value="1"/>
</dbReference>
<evidence type="ECO:0000256" key="2">
    <source>
        <dbReference type="ARBA" id="ARBA00023015"/>
    </source>
</evidence>
<feature type="domain" description="HTH lysR-type" evidence="5">
    <location>
        <begin position="10"/>
        <end position="67"/>
    </location>
</feature>
<evidence type="ECO:0000256" key="4">
    <source>
        <dbReference type="ARBA" id="ARBA00023163"/>
    </source>
</evidence>
<dbReference type="SUPFAM" id="SSF53850">
    <property type="entry name" value="Periplasmic binding protein-like II"/>
    <property type="match status" value="1"/>
</dbReference>
<dbReference type="Gene3D" id="3.40.190.290">
    <property type="match status" value="1"/>
</dbReference>
<organism evidence="6 7">
    <name type="scientific">Paracoccus seriniphilus</name>
    <dbReference type="NCBI Taxonomy" id="184748"/>
    <lineage>
        <taxon>Bacteria</taxon>
        <taxon>Pseudomonadati</taxon>
        <taxon>Pseudomonadota</taxon>
        <taxon>Alphaproteobacteria</taxon>
        <taxon>Rhodobacterales</taxon>
        <taxon>Paracoccaceae</taxon>
        <taxon>Paracoccus</taxon>
    </lineage>
</organism>
<evidence type="ECO:0000256" key="3">
    <source>
        <dbReference type="ARBA" id="ARBA00023125"/>
    </source>
</evidence>
<dbReference type="InterPro" id="IPR036390">
    <property type="entry name" value="WH_DNA-bd_sf"/>
</dbReference>
<protein>
    <submittedName>
        <fullName evidence="6">DNA-binding transcriptional regulator, LysR family</fullName>
    </submittedName>
</protein>
<keyword evidence="4" id="KW-0804">Transcription</keyword>
<dbReference type="GO" id="GO:0003677">
    <property type="term" value="F:DNA binding"/>
    <property type="evidence" value="ECO:0007669"/>
    <property type="project" value="UniProtKB-KW"/>
</dbReference>
<dbReference type="GO" id="GO:0005829">
    <property type="term" value="C:cytosol"/>
    <property type="evidence" value="ECO:0007669"/>
    <property type="project" value="TreeGrafter"/>
</dbReference>
<dbReference type="PROSITE" id="PS50931">
    <property type="entry name" value="HTH_LYSR"/>
    <property type="match status" value="1"/>
</dbReference>
<dbReference type="Pfam" id="PF03466">
    <property type="entry name" value="LysR_substrate"/>
    <property type="match status" value="1"/>
</dbReference>
<evidence type="ECO:0000313" key="7">
    <source>
        <dbReference type="Proteomes" id="UP000198307"/>
    </source>
</evidence>
<dbReference type="RefSeq" id="WP_089345031.1">
    <property type="nucleotide sequence ID" value="NZ_CP067131.1"/>
</dbReference>
<dbReference type="GO" id="GO:0003700">
    <property type="term" value="F:DNA-binding transcription factor activity"/>
    <property type="evidence" value="ECO:0007669"/>
    <property type="project" value="InterPro"/>
</dbReference>
<gene>
    <name evidence="6" type="ORF">SAMN05444959_11118</name>
</gene>
<sequence length="303" mass="32987">MKINSENLNINLRHIRALHMIAQEGSFSAAASRLGVVPSALSDLIRHIEETIGASLFDRSVRPAALTPLAREFITETLPLIGGLDQAVTRLRQSADLEQGSLSLGASPSAISELAGPALAAFHRAHPGIRCVLHDDLAENLAQMVSDGRLDIAIAGRARHSSDLRQSAIMKDRIGLACRSDHPLTGRGHVSLADIDPDNVIGLNPHTGTHHLLTQCEQIPRAFLTPRLSAHSTIAQLCMIRANMGVALLPEKAVLLFRDPQIRFLPIIDLDLWRHLYLLEPARRAQSHAATVFVTQLNKLISV</sequence>
<dbReference type="Pfam" id="PF00126">
    <property type="entry name" value="HTH_1"/>
    <property type="match status" value="1"/>
</dbReference>